<accession>A0A8B7ZWQ1</accession>
<dbReference type="PRINTS" id="PR00237">
    <property type="entry name" value="GPCRRHODOPSN"/>
</dbReference>
<evidence type="ECO:0000256" key="5">
    <source>
        <dbReference type="ARBA" id="ARBA00023136"/>
    </source>
</evidence>
<dbReference type="KEGG" id="aplc:110989630"/>
<dbReference type="GO" id="GO:0004930">
    <property type="term" value="F:G protein-coupled receptor activity"/>
    <property type="evidence" value="ECO:0007669"/>
    <property type="project" value="InterPro"/>
</dbReference>
<dbReference type="PROSITE" id="PS50262">
    <property type="entry name" value="G_PROTEIN_RECEP_F1_2"/>
    <property type="match status" value="1"/>
</dbReference>
<evidence type="ECO:0000256" key="6">
    <source>
        <dbReference type="SAM" id="Phobius"/>
    </source>
</evidence>
<feature type="transmembrane region" description="Helical" evidence="6">
    <location>
        <begin position="12"/>
        <end position="33"/>
    </location>
</feature>
<feature type="transmembrane region" description="Helical" evidence="6">
    <location>
        <begin position="235"/>
        <end position="255"/>
    </location>
</feature>
<dbReference type="Pfam" id="PF00001">
    <property type="entry name" value="7tm_1"/>
    <property type="match status" value="1"/>
</dbReference>
<keyword evidence="5 6" id="KW-0472">Membrane</keyword>
<dbReference type="CDD" id="cd00637">
    <property type="entry name" value="7tm_classA_rhodopsin-like"/>
    <property type="match status" value="1"/>
</dbReference>
<dbReference type="SUPFAM" id="SSF81321">
    <property type="entry name" value="Family A G protein-coupled receptor-like"/>
    <property type="match status" value="1"/>
</dbReference>
<dbReference type="Gene3D" id="1.20.1070.10">
    <property type="entry name" value="Rhodopsin 7-helix transmembrane proteins"/>
    <property type="match status" value="1"/>
</dbReference>
<feature type="domain" description="G-protein coupled receptors family 1 profile" evidence="7">
    <location>
        <begin position="24"/>
        <end position="253"/>
    </location>
</feature>
<organism evidence="8 9">
    <name type="scientific">Acanthaster planci</name>
    <name type="common">Crown-of-thorns starfish</name>
    <dbReference type="NCBI Taxonomy" id="133434"/>
    <lineage>
        <taxon>Eukaryota</taxon>
        <taxon>Metazoa</taxon>
        <taxon>Echinodermata</taxon>
        <taxon>Eleutherozoa</taxon>
        <taxon>Asterozoa</taxon>
        <taxon>Asteroidea</taxon>
        <taxon>Valvatacea</taxon>
        <taxon>Valvatida</taxon>
        <taxon>Acanthasteridae</taxon>
        <taxon>Acanthaster</taxon>
    </lineage>
</organism>
<reference evidence="9" key="1">
    <citation type="submission" date="2025-08" db="UniProtKB">
        <authorList>
            <consortium name="RefSeq"/>
        </authorList>
    </citation>
    <scope>IDENTIFICATION</scope>
</reference>
<keyword evidence="3 6" id="KW-0812">Transmembrane</keyword>
<evidence type="ECO:0000256" key="3">
    <source>
        <dbReference type="ARBA" id="ARBA00022692"/>
    </source>
</evidence>
<keyword evidence="8" id="KW-1185">Reference proteome</keyword>
<feature type="transmembrane region" description="Helical" evidence="6">
    <location>
        <begin position="194"/>
        <end position="215"/>
    </location>
</feature>
<dbReference type="GeneID" id="110989630"/>
<evidence type="ECO:0000256" key="4">
    <source>
        <dbReference type="ARBA" id="ARBA00022989"/>
    </source>
</evidence>
<protein>
    <submittedName>
        <fullName evidence="9">Melanocyte-stimulating hormone receptor-like</fullName>
    </submittedName>
</protein>
<feature type="transmembrane region" description="Helical" evidence="6">
    <location>
        <begin position="45"/>
        <end position="66"/>
    </location>
</feature>
<dbReference type="OMA" id="ANPLIYW"/>
<proteinExistence type="predicted"/>
<dbReference type="PANTHER" id="PTHR22750">
    <property type="entry name" value="G-PROTEIN COUPLED RECEPTOR"/>
    <property type="match status" value="1"/>
</dbReference>
<dbReference type="AlphaFoldDB" id="A0A8B7ZWQ1"/>
<feature type="transmembrane region" description="Helical" evidence="6">
    <location>
        <begin position="108"/>
        <end position="129"/>
    </location>
</feature>
<feature type="transmembrane region" description="Helical" evidence="6">
    <location>
        <begin position="78"/>
        <end position="96"/>
    </location>
</feature>
<keyword evidence="4 6" id="KW-1133">Transmembrane helix</keyword>
<keyword evidence="2" id="KW-1003">Cell membrane</keyword>
<dbReference type="InterPro" id="IPR000276">
    <property type="entry name" value="GPCR_Rhodpsn"/>
</dbReference>
<dbReference type="OrthoDB" id="5978653at2759"/>
<comment type="subcellular location">
    <subcellularLocation>
        <location evidence="1">Cell membrane</location>
        <topology evidence="1">Multi-pass membrane protein</topology>
    </subcellularLocation>
</comment>
<dbReference type="Proteomes" id="UP000694845">
    <property type="component" value="Unplaced"/>
</dbReference>
<dbReference type="GO" id="GO:0005886">
    <property type="term" value="C:plasma membrane"/>
    <property type="evidence" value="ECO:0007669"/>
    <property type="project" value="UniProtKB-SubCell"/>
</dbReference>
<evidence type="ECO:0000259" key="7">
    <source>
        <dbReference type="PROSITE" id="PS50262"/>
    </source>
</evidence>
<sequence length="297" mass="33234">MASDAFVTAMRYCLSICGAVALVENLLVMAVFAGTKKLRVKYYTFIFNLALSDFAFGLFIILVTWIDSPVLQGLLTASYYVSILTILAAAVNRYLALSIMPAARYDSLVTACRLVGACLVIWCLCLTYGQLLYNVFTTGVSRALEVYGYSVAVLVVWVVTALTYFLAFRKVKHLSPALLSPAGFGADIRQTRRLLVVFILILVTAFISWMPYAVLSLIAYYNPSLLDKPAFSESFEVAVLIYAFSTVANPLIYWWRLDSFRAGFYTMFCRCFMKAESRQTEVDPSANRENPVVETDF</sequence>
<dbReference type="RefSeq" id="XP_022109854.1">
    <property type="nucleotide sequence ID" value="XM_022254162.1"/>
</dbReference>
<evidence type="ECO:0000256" key="2">
    <source>
        <dbReference type="ARBA" id="ARBA00022475"/>
    </source>
</evidence>
<evidence type="ECO:0000313" key="8">
    <source>
        <dbReference type="Proteomes" id="UP000694845"/>
    </source>
</evidence>
<gene>
    <name evidence="9" type="primary">LOC110989630</name>
</gene>
<evidence type="ECO:0000313" key="9">
    <source>
        <dbReference type="RefSeq" id="XP_022109854.1"/>
    </source>
</evidence>
<evidence type="ECO:0000256" key="1">
    <source>
        <dbReference type="ARBA" id="ARBA00004651"/>
    </source>
</evidence>
<name>A0A8B7ZWQ1_ACAPL</name>
<dbReference type="InterPro" id="IPR017452">
    <property type="entry name" value="GPCR_Rhodpsn_7TM"/>
</dbReference>
<feature type="transmembrane region" description="Helical" evidence="6">
    <location>
        <begin position="149"/>
        <end position="168"/>
    </location>
</feature>